<dbReference type="Gene3D" id="1.10.238.20">
    <property type="entry name" value="Pheromone/general odorant binding protein domain"/>
    <property type="match status" value="1"/>
</dbReference>
<feature type="compositionally biased region" description="Basic and acidic residues" evidence="1">
    <location>
        <begin position="60"/>
        <end position="70"/>
    </location>
</feature>
<dbReference type="AlphaFoldDB" id="A0AAV1KN00"/>
<protein>
    <submittedName>
        <fullName evidence="3">Uncharacterized protein</fullName>
    </submittedName>
</protein>
<comment type="caution">
    <text evidence="3">The sequence shown here is derived from an EMBL/GenBank/DDBJ whole genome shotgun (WGS) entry which is preliminary data.</text>
</comment>
<dbReference type="Proteomes" id="UP001314205">
    <property type="component" value="Unassembled WGS sequence"/>
</dbReference>
<dbReference type="SUPFAM" id="SSF47565">
    <property type="entry name" value="Insect pheromone/odorant-binding proteins"/>
    <property type="match status" value="1"/>
</dbReference>
<evidence type="ECO:0000313" key="3">
    <source>
        <dbReference type="EMBL" id="CAK1584436.1"/>
    </source>
</evidence>
<feature type="region of interest" description="Disordered" evidence="1">
    <location>
        <begin position="40"/>
        <end position="90"/>
    </location>
</feature>
<evidence type="ECO:0000256" key="1">
    <source>
        <dbReference type="SAM" id="MobiDB-lite"/>
    </source>
</evidence>
<name>A0AAV1KN00_9NEOP</name>
<proteinExistence type="predicted"/>
<dbReference type="GO" id="GO:0005549">
    <property type="term" value="F:odorant binding"/>
    <property type="evidence" value="ECO:0007669"/>
    <property type="project" value="InterPro"/>
</dbReference>
<feature type="signal peptide" evidence="2">
    <location>
        <begin position="1"/>
        <end position="17"/>
    </location>
</feature>
<keyword evidence="4" id="KW-1185">Reference proteome</keyword>
<feature type="chain" id="PRO_5043931515" evidence="2">
    <location>
        <begin position="18"/>
        <end position="242"/>
    </location>
</feature>
<evidence type="ECO:0000256" key="2">
    <source>
        <dbReference type="SAM" id="SignalP"/>
    </source>
</evidence>
<dbReference type="EMBL" id="CAVLGL010000068">
    <property type="protein sequence ID" value="CAK1584436.1"/>
    <property type="molecule type" value="Genomic_DNA"/>
</dbReference>
<feature type="compositionally biased region" description="Low complexity" evidence="1">
    <location>
        <begin position="110"/>
        <end position="136"/>
    </location>
</feature>
<dbReference type="InterPro" id="IPR006170">
    <property type="entry name" value="PBP/GOBP"/>
</dbReference>
<dbReference type="InterPro" id="IPR036728">
    <property type="entry name" value="PBP_GOBP_sf"/>
</dbReference>
<dbReference type="Pfam" id="PF01395">
    <property type="entry name" value="PBP_GOBP"/>
    <property type="match status" value="1"/>
</dbReference>
<evidence type="ECO:0000313" key="4">
    <source>
        <dbReference type="Proteomes" id="UP001314205"/>
    </source>
</evidence>
<keyword evidence="2" id="KW-0732">Signal</keyword>
<organism evidence="3 4">
    <name type="scientific">Parnassius mnemosyne</name>
    <name type="common">clouded apollo</name>
    <dbReference type="NCBI Taxonomy" id="213953"/>
    <lineage>
        <taxon>Eukaryota</taxon>
        <taxon>Metazoa</taxon>
        <taxon>Ecdysozoa</taxon>
        <taxon>Arthropoda</taxon>
        <taxon>Hexapoda</taxon>
        <taxon>Insecta</taxon>
        <taxon>Pterygota</taxon>
        <taxon>Neoptera</taxon>
        <taxon>Endopterygota</taxon>
        <taxon>Lepidoptera</taxon>
        <taxon>Glossata</taxon>
        <taxon>Ditrysia</taxon>
        <taxon>Papilionoidea</taxon>
        <taxon>Papilionidae</taxon>
        <taxon>Parnassiinae</taxon>
        <taxon>Parnassini</taxon>
        <taxon>Parnassius</taxon>
        <taxon>Driopa</taxon>
    </lineage>
</organism>
<gene>
    <name evidence="3" type="ORF">PARMNEM_LOCUS5670</name>
</gene>
<sequence>MIGTIVFLIFIPTLISCAGEGNIHLLEEEIAAAIRACTPNDSKQHTSNTNRRSRRSNRAICDDEFRRIDSNTKSTNPYDHQRRNISDMMDQNQIINITSNDFISYENQNENENFNSSSRSYDNSVNSTNTNNSSLNRNKRNEQLLEKSRTDECLSQCVFSNLQVVDSRGIPREADFWNKVQASVTSQRSYLIQYQIGACFQELQSDAEEDGCSYSNKLEHCLMLRLSDRQKKNHKKQEINHN</sequence>
<accession>A0AAV1KN00</accession>
<reference evidence="3 4" key="1">
    <citation type="submission" date="2023-11" db="EMBL/GenBank/DDBJ databases">
        <authorList>
            <person name="Hedman E."/>
            <person name="Englund M."/>
            <person name="Stromberg M."/>
            <person name="Nyberg Akerstrom W."/>
            <person name="Nylinder S."/>
            <person name="Jareborg N."/>
            <person name="Kallberg Y."/>
            <person name="Kronander E."/>
        </authorList>
    </citation>
    <scope>NUCLEOTIDE SEQUENCE [LARGE SCALE GENOMIC DNA]</scope>
</reference>
<feature type="region of interest" description="Disordered" evidence="1">
    <location>
        <begin position="110"/>
        <end position="138"/>
    </location>
</feature>